<evidence type="ECO:0000313" key="2">
    <source>
        <dbReference type="Proteomes" id="UP001330827"/>
    </source>
</evidence>
<reference evidence="1 2" key="1">
    <citation type="submission" date="2022-10" db="EMBL/GenBank/DDBJ databases">
        <title>The complete genomes of actinobacterial strains from the NBC collection.</title>
        <authorList>
            <person name="Joergensen T.S."/>
            <person name="Alvarez Arevalo M."/>
            <person name="Sterndorff E.B."/>
            <person name="Faurdal D."/>
            <person name="Vuksanovic O."/>
            <person name="Mourched A.-S."/>
            <person name="Charusanti P."/>
            <person name="Shaw S."/>
            <person name="Blin K."/>
            <person name="Weber T."/>
        </authorList>
    </citation>
    <scope>NUCLEOTIDE SEQUENCE [LARGE SCALE GENOMIC DNA]</scope>
    <source>
        <strain evidence="1 2">NBC 01769</strain>
    </source>
</reference>
<accession>A0ABZ1GDK6</accession>
<name>A0ABZ1GDK6_9ACTN</name>
<dbReference type="Proteomes" id="UP001330827">
    <property type="component" value="Chromosome"/>
</dbReference>
<evidence type="ECO:0000313" key="1">
    <source>
        <dbReference type="EMBL" id="WSC17217.1"/>
    </source>
</evidence>
<dbReference type="EMBL" id="CP109114">
    <property type="protein sequence ID" value="WSC17217.1"/>
    <property type="molecule type" value="Genomic_DNA"/>
</dbReference>
<dbReference type="RefSeq" id="WP_167523774.1">
    <property type="nucleotide sequence ID" value="NZ_CP109114.1"/>
</dbReference>
<gene>
    <name evidence="1" type="ORF">OIE64_33285</name>
</gene>
<organism evidence="1 2">
    <name type="scientific">Streptomyces brevispora</name>
    <dbReference type="NCBI Taxonomy" id="887462"/>
    <lineage>
        <taxon>Bacteria</taxon>
        <taxon>Bacillati</taxon>
        <taxon>Actinomycetota</taxon>
        <taxon>Actinomycetes</taxon>
        <taxon>Kitasatosporales</taxon>
        <taxon>Streptomycetaceae</taxon>
        <taxon>Streptomyces</taxon>
    </lineage>
</organism>
<sequence length="54" mass="6125">MTTRRSGWTHSAEGHILQSFQSKSGGLKYNEVARCGEYRTERLILRVRRMAAAG</sequence>
<protein>
    <submittedName>
        <fullName evidence="1">Uncharacterized protein</fullName>
    </submittedName>
</protein>
<keyword evidence="2" id="KW-1185">Reference proteome</keyword>
<proteinExistence type="predicted"/>